<organism evidence="1 2">
    <name type="scientific">Lentinula lateritia</name>
    <dbReference type="NCBI Taxonomy" id="40482"/>
    <lineage>
        <taxon>Eukaryota</taxon>
        <taxon>Fungi</taxon>
        <taxon>Dikarya</taxon>
        <taxon>Basidiomycota</taxon>
        <taxon>Agaricomycotina</taxon>
        <taxon>Agaricomycetes</taxon>
        <taxon>Agaricomycetidae</taxon>
        <taxon>Agaricales</taxon>
        <taxon>Marasmiineae</taxon>
        <taxon>Omphalotaceae</taxon>
        <taxon>Lentinula</taxon>
    </lineage>
</organism>
<comment type="caution">
    <text evidence="1">The sequence shown here is derived from an EMBL/GenBank/DDBJ whole genome shotgun (WGS) entry which is preliminary data.</text>
</comment>
<keyword evidence="2" id="KW-1185">Reference proteome</keyword>
<name>A0ABQ8V093_9AGAR</name>
<protein>
    <submittedName>
        <fullName evidence="1">Uncharacterized protein</fullName>
    </submittedName>
</protein>
<dbReference type="Proteomes" id="UP001150217">
    <property type="component" value="Unassembled WGS sequence"/>
</dbReference>
<proteinExistence type="predicted"/>
<gene>
    <name evidence="1" type="ORF">C8R41DRAFT_45632</name>
</gene>
<evidence type="ECO:0000313" key="1">
    <source>
        <dbReference type="EMBL" id="KAJ4467829.1"/>
    </source>
</evidence>
<reference evidence="1" key="1">
    <citation type="submission" date="2022-08" db="EMBL/GenBank/DDBJ databases">
        <title>A Global Phylogenomic Analysis of the Shiitake Genus Lentinula.</title>
        <authorList>
            <consortium name="DOE Joint Genome Institute"/>
            <person name="Sierra-Patev S."/>
            <person name="Min B."/>
            <person name="Naranjo-Ortiz M."/>
            <person name="Looney B."/>
            <person name="Konkel Z."/>
            <person name="Slot J.C."/>
            <person name="Sakamoto Y."/>
            <person name="Steenwyk J.L."/>
            <person name="Rokas A."/>
            <person name="Carro J."/>
            <person name="Camarero S."/>
            <person name="Ferreira P."/>
            <person name="Molpeceres G."/>
            <person name="Ruiz-Duenas F.J."/>
            <person name="Serrano A."/>
            <person name="Henrissat B."/>
            <person name="Drula E."/>
            <person name="Hughes K.W."/>
            <person name="Mata J.L."/>
            <person name="Ishikawa N.K."/>
            <person name="Vargas-Isla R."/>
            <person name="Ushijima S."/>
            <person name="Smith C.A."/>
            <person name="Ahrendt S."/>
            <person name="Andreopoulos W."/>
            <person name="He G."/>
            <person name="Labutti K."/>
            <person name="Lipzen A."/>
            <person name="Ng V."/>
            <person name="Riley R."/>
            <person name="Sandor L."/>
            <person name="Barry K."/>
            <person name="Martinez A.T."/>
            <person name="Xiao Y."/>
            <person name="Gibbons J.G."/>
            <person name="Terashima K."/>
            <person name="Grigoriev I.V."/>
            <person name="Hibbett D.S."/>
        </authorList>
    </citation>
    <scope>NUCLEOTIDE SEQUENCE</scope>
    <source>
        <strain evidence="1">RHP3577 ss4</strain>
    </source>
</reference>
<dbReference type="EMBL" id="JANVFT010000104">
    <property type="protein sequence ID" value="KAJ4467829.1"/>
    <property type="molecule type" value="Genomic_DNA"/>
</dbReference>
<sequence length="61" mass="7502">MRISRMTWLSARVSGKSSIHISRVIWVECFYRSGSAWVFYRDNGLFGRTLWMWKLWKRNMR</sequence>
<evidence type="ECO:0000313" key="2">
    <source>
        <dbReference type="Proteomes" id="UP001150217"/>
    </source>
</evidence>
<accession>A0ABQ8V093</accession>